<accession>A0A9W6IQG4</accession>
<dbReference type="NCBIfam" id="NF041112">
    <property type="entry name" value="chap_CsgH_alph"/>
    <property type="match status" value="1"/>
</dbReference>
<sequence>MTGKLAILASAVSAAGLWFVAQADPLPDLVSDHIRGGEAACGIDVSQTSDGLLLTAWSAPSRTRTWRMVVTQRTGGGGFDIVQEGDVPPGDGAVAVSDLLIDTGADFSARLTAWDANGDPVCRFGDRV</sequence>
<evidence type="ECO:0000313" key="2">
    <source>
        <dbReference type="EMBL" id="GLK53797.1"/>
    </source>
</evidence>
<proteinExistence type="predicted"/>
<dbReference type="AlphaFoldDB" id="A0A9W6IQG4"/>
<keyword evidence="3" id="KW-1185">Reference proteome</keyword>
<protein>
    <submittedName>
        <fullName evidence="2">Uncharacterized protein</fullName>
    </submittedName>
</protein>
<reference evidence="2" key="2">
    <citation type="submission" date="2023-01" db="EMBL/GenBank/DDBJ databases">
        <authorList>
            <person name="Sun Q."/>
            <person name="Evtushenko L."/>
        </authorList>
    </citation>
    <scope>NUCLEOTIDE SEQUENCE</scope>
    <source>
        <strain evidence="2">VKM B-1513</strain>
    </source>
</reference>
<organism evidence="2 3">
    <name type="scientific">Maricaulis virginensis</name>
    <dbReference type="NCBI Taxonomy" id="144022"/>
    <lineage>
        <taxon>Bacteria</taxon>
        <taxon>Pseudomonadati</taxon>
        <taxon>Pseudomonadota</taxon>
        <taxon>Alphaproteobacteria</taxon>
        <taxon>Maricaulales</taxon>
        <taxon>Maricaulaceae</taxon>
        <taxon>Maricaulis</taxon>
    </lineage>
</organism>
<gene>
    <name evidence="2" type="ORF">GCM10017621_33050</name>
</gene>
<dbReference type="InterPro" id="IPR047726">
    <property type="entry name" value="CsgH_dom"/>
</dbReference>
<dbReference type="Proteomes" id="UP001143486">
    <property type="component" value="Unassembled WGS sequence"/>
</dbReference>
<keyword evidence="1" id="KW-0732">Signal</keyword>
<dbReference type="RefSeq" id="WP_271188137.1">
    <property type="nucleotide sequence ID" value="NZ_BSFE01000014.1"/>
</dbReference>
<dbReference type="EMBL" id="BSFE01000014">
    <property type="protein sequence ID" value="GLK53797.1"/>
    <property type="molecule type" value="Genomic_DNA"/>
</dbReference>
<name>A0A9W6IQG4_9PROT</name>
<evidence type="ECO:0000256" key="1">
    <source>
        <dbReference type="SAM" id="SignalP"/>
    </source>
</evidence>
<comment type="caution">
    <text evidence="2">The sequence shown here is derived from an EMBL/GenBank/DDBJ whole genome shotgun (WGS) entry which is preliminary data.</text>
</comment>
<feature type="chain" id="PRO_5040934232" evidence="1">
    <location>
        <begin position="24"/>
        <end position="128"/>
    </location>
</feature>
<reference evidence="2" key="1">
    <citation type="journal article" date="2014" name="Int. J. Syst. Evol. Microbiol.">
        <title>Complete genome sequence of Corynebacterium casei LMG S-19264T (=DSM 44701T), isolated from a smear-ripened cheese.</title>
        <authorList>
            <consortium name="US DOE Joint Genome Institute (JGI-PGF)"/>
            <person name="Walter F."/>
            <person name="Albersmeier A."/>
            <person name="Kalinowski J."/>
            <person name="Ruckert C."/>
        </authorList>
    </citation>
    <scope>NUCLEOTIDE SEQUENCE</scope>
    <source>
        <strain evidence="2">VKM B-1513</strain>
    </source>
</reference>
<feature type="signal peptide" evidence="1">
    <location>
        <begin position="1"/>
        <end position="23"/>
    </location>
</feature>
<evidence type="ECO:0000313" key="3">
    <source>
        <dbReference type="Proteomes" id="UP001143486"/>
    </source>
</evidence>